<dbReference type="EMBL" id="QTSX02006391">
    <property type="protein sequence ID" value="KAJ9055770.1"/>
    <property type="molecule type" value="Genomic_DNA"/>
</dbReference>
<comment type="caution">
    <text evidence="1">The sequence shown here is derived from an EMBL/GenBank/DDBJ whole genome shotgun (WGS) entry which is preliminary data.</text>
</comment>
<dbReference type="Proteomes" id="UP001165960">
    <property type="component" value="Unassembled WGS sequence"/>
</dbReference>
<evidence type="ECO:0000313" key="2">
    <source>
        <dbReference type="Proteomes" id="UP001165960"/>
    </source>
</evidence>
<gene>
    <name evidence="1" type="ORF">DSO57_1000628</name>
</gene>
<accession>A0ACC2S0E1</accession>
<protein>
    <submittedName>
        <fullName evidence="1">Uncharacterized protein</fullName>
    </submittedName>
</protein>
<sequence length="119" mass="12782">MSPPLHLTAYHQAPEGPVAPPYSADHSLDKADLFAPDVGYSGNALHRVIVEDVHVVQTRSQAKAKGKAQAVVSKPYACQLLDKAPNEGSGPSIDTLHLKGVNFAIPMDTMRAHHPQAVW</sequence>
<evidence type="ECO:0000313" key="1">
    <source>
        <dbReference type="EMBL" id="KAJ9055770.1"/>
    </source>
</evidence>
<reference evidence="1" key="1">
    <citation type="submission" date="2022-04" db="EMBL/GenBank/DDBJ databases">
        <title>Genome of the entomopathogenic fungus Entomophthora muscae.</title>
        <authorList>
            <person name="Elya C."/>
            <person name="Lovett B.R."/>
            <person name="Lee E."/>
            <person name="Macias A.M."/>
            <person name="Hajek A.E."/>
            <person name="De Bivort B.L."/>
            <person name="Kasson M.T."/>
            <person name="De Fine Licht H.H."/>
            <person name="Stajich J.E."/>
        </authorList>
    </citation>
    <scope>NUCLEOTIDE SEQUENCE</scope>
    <source>
        <strain evidence="1">Berkeley</strain>
    </source>
</reference>
<name>A0ACC2S0E1_9FUNG</name>
<proteinExistence type="predicted"/>
<organism evidence="1 2">
    <name type="scientific">Entomophthora muscae</name>
    <dbReference type="NCBI Taxonomy" id="34485"/>
    <lineage>
        <taxon>Eukaryota</taxon>
        <taxon>Fungi</taxon>
        <taxon>Fungi incertae sedis</taxon>
        <taxon>Zoopagomycota</taxon>
        <taxon>Entomophthoromycotina</taxon>
        <taxon>Entomophthoromycetes</taxon>
        <taxon>Entomophthorales</taxon>
        <taxon>Entomophthoraceae</taxon>
        <taxon>Entomophthora</taxon>
    </lineage>
</organism>
<keyword evidence="2" id="KW-1185">Reference proteome</keyword>